<evidence type="ECO:0000313" key="8">
    <source>
        <dbReference type="Proteomes" id="UP000198282"/>
    </source>
</evidence>
<comment type="similarity">
    <text evidence="2">Belongs to the bacterial solute-binding protein 8 family.</text>
</comment>
<evidence type="ECO:0000256" key="5">
    <source>
        <dbReference type="SAM" id="SignalP"/>
    </source>
</evidence>
<dbReference type="CDD" id="cd01146">
    <property type="entry name" value="FhuD"/>
    <property type="match status" value="1"/>
</dbReference>
<keyword evidence="8" id="KW-1185">Reference proteome</keyword>
<dbReference type="EMBL" id="FZOD01000018">
    <property type="protein sequence ID" value="SNS86027.1"/>
    <property type="molecule type" value="Genomic_DNA"/>
</dbReference>
<comment type="subcellular location">
    <subcellularLocation>
        <location evidence="1">Cell envelope</location>
    </subcellularLocation>
</comment>
<evidence type="ECO:0000259" key="6">
    <source>
        <dbReference type="PROSITE" id="PS50983"/>
    </source>
</evidence>
<evidence type="ECO:0000313" key="7">
    <source>
        <dbReference type="EMBL" id="SNS86027.1"/>
    </source>
</evidence>
<feature type="domain" description="Fe/B12 periplasmic-binding" evidence="6">
    <location>
        <begin position="71"/>
        <end position="335"/>
    </location>
</feature>
<accession>A0A239HXE8</accession>
<organism evidence="7 8">
    <name type="scientific">Streptosporangium subroseum</name>
    <dbReference type="NCBI Taxonomy" id="106412"/>
    <lineage>
        <taxon>Bacteria</taxon>
        <taxon>Bacillati</taxon>
        <taxon>Actinomycetota</taxon>
        <taxon>Actinomycetes</taxon>
        <taxon>Streptosporangiales</taxon>
        <taxon>Streptosporangiaceae</taxon>
        <taxon>Streptosporangium</taxon>
    </lineage>
</organism>
<protein>
    <submittedName>
        <fullName evidence="7">Iron complex transport system substrate-binding protein</fullName>
    </submittedName>
</protein>
<keyword evidence="3" id="KW-0813">Transport</keyword>
<dbReference type="Proteomes" id="UP000198282">
    <property type="component" value="Unassembled WGS sequence"/>
</dbReference>
<dbReference type="InterPro" id="IPR051313">
    <property type="entry name" value="Bact_iron-sidero_bind"/>
</dbReference>
<dbReference type="PROSITE" id="PS50983">
    <property type="entry name" value="FE_B12_PBP"/>
    <property type="match status" value="1"/>
</dbReference>
<dbReference type="PROSITE" id="PS51257">
    <property type="entry name" value="PROKAR_LIPOPROTEIN"/>
    <property type="match status" value="1"/>
</dbReference>
<evidence type="ECO:0000256" key="3">
    <source>
        <dbReference type="ARBA" id="ARBA00022448"/>
    </source>
</evidence>
<keyword evidence="4 5" id="KW-0732">Signal</keyword>
<name>A0A239HXE8_9ACTN</name>
<dbReference type="PANTHER" id="PTHR30532:SF21">
    <property type="entry name" value="SIDEROPHORE-BINDING LIPOPROTEIN YFIY-RELATED"/>
    <property type="match status" value="1"/>
</dbReference>
<dbReference type="GO" id="GO:0030288">
    <property type="term" value="C:outer membrane-bounded periplasmic space"/>
    <property type="evidence" value="ECO:0007669"/>
    <property type="project" value="TreeGrafter"/>
</dbReference>
<evidence type="ECO:0000256" key="1">
    <source>
        <dbReference type="ARBA" id="ARBA00004196"/>
    </source>
</evidence>
<dbReference type="PANTHER" id="PTHR30532">
    <property type="entry name" value="IRON III DICITRATE-BINDING PERIPLASMIC PROTEIN"/>
    <property type="match status" value="1"/>
</dbReference>
<dbReference type="AlphaFoldDB" id="A0A239HXE8"/>
<dbReference type="RefSeq" id="WP_089208726.1">
    <property type="nucleotide sequence ID" value="NZ_FZOD01000018.1"/>
</dbReference>
<gene>
    <name evidence="7" type="ORF">SAMN05216276_10187</name>
</gene>
<dbReference type="GO" id="GO:1901678">
    <property type="term" value="P:iron coordination entity transport"/>
    <property type="evidence" value="ECO:0007669"/>
    <property type="project" value="UniProtKB-ARBA"/>
</dbReference>
<evidence type="ECO:0000256" key="2">
    <source>
        <dbReference type="ARBA" id="ARBA00008814"/>
    </source>
</evidence>
<feature type="signal peptide" evidence="5">
    <location>
        <begin position="1"/>
        <end position="22"/>
    </location>
</feature>
<dbReference type="OrthoDB" id="9793175at2"/>
<proteinExistence type="inferred from homology"/>
<sequence length="339" mass="35880">MRALRALTVGVVGAVLALGLTACSSGTSGTSAEVSGGAGATPAPAASGAGVFPRTVKHAMGETVIPAQPLRVVALDQSFVDGVLTLETDVVGYTTYRSIEEKLPDYLNPVLAHAKEAKSVGTLEQPGLEQIVALKPDLIVSAKVRHEALYDKLSQIAPTVFSETTGALWKENLRLMGQALGKEDLAEQKIKDYQERAAAIGVSIKAKDGKLPTVSIARFAGEPTVRLYVENSYSGLVLKDVGFPRPEDQPTVSDSIVVNVSQENISQLDAEHIFVAAYDDPSVGPVKEKFEANPLWGKLKGVKHDVSDVTWMTAVGIQGAHSILDDLAKIFEVDPAKAA</sequence>
<dbReference type="SUPFAM" id="SSF53807">
    <property type="entry name" value="Helical backbone' metal receptor"/>
    <property type="match status" value="1"/>
</dbReference>
<dbReference type="Gene3D" id="3.40.50.1980">
    <property type="entry name" value="Nitrogenase molybdenum iron protein domain"/>
    <property type="match status" value="2"/>
</dbReference>
<reference evidence="7 8" key="1">
    <citation type="submission" date="2017-06" db="EMBL/GenBank/DDBJ databases">
        <authorList>
            <person name="Kim H.J."/>
            <person name="Triplett B.A."/>
        </authorList>
    </citation>
    <scope>NUCLEOTIDE SEQUENCE [LARGE SCALE GENOMIC DNA]</scope>
    <source>
        <strain evidence="7 8">CGMCC 4.2132</strain>
    </source>
</reference>
<evidence type="ECO:0000256" key="4">
    <source>
        <dbReference type="ARBA" id="ARBA00022729"/>
    </source>
</evidence>
<dbReference type="InterPro" id="IPR002491">
    <property type="entry name" value="ABC_transptr_periplasmic_BD"/>
</dbReference>
<dbReference type="Pfam" id="PF01497">
    <property type="entry name" value="Peripla_BP_2"/>
    <property type="match status" value="1"/>
</dbReference>
<feature type="chain" id="PRO_5038773828" evidence="5">
    <location>
        <begin position="23"/>
        <end position="339"/>
    </location>
</feature>